<feature type="transmembrane region" description="Helical" evidence="1">
    <location>
        <begin position="115"/>
        <end position="140"/>
    </location>
</feature>
<evidence type="ECO:0000256" key="1">
    <source>
        <dbReference type="SAM" id="Phobius"/>
    </source>
</evidence>
<name>A0A0C3CVA6_HEBCY</name>
<keyword evidence="1" id="KW-0812">Transmembrane</keyword>
<evidence type="ECO:0000313" key="2">
    <source>
        <dbReference type="EMBL" id="KIM48069.1"/>
    </source>
</evidence>
<dbReference type="STRING" id="686832.A0A0C3CVA6"/>
<dbReference type="AlphaFoldDB" id="A0A0C3CVA6"/>
<keyword evidence="1" id="KW-0472">Membrane</keyword>
<keyword evidence="1" id="KW-1133">Transmembrane helix</keyword>
<protein>
    <recommendedName>
        <fullName evidence="4">Transmembrane protein</fullName>
    </recommendedName>
</protein>
<sequence>MGIGVFTFLFLTNQVTRLSVFLYGSSFLAFAAATLDLAQVLTRSPRNNTAQAVGAVAGFIYSREVFLSLSIVFLNLFFWILVARCPRGECVDKSNDLSTRRSQKPSMHSASWNRWGLIGTILKWTSLAASLTVPLLQMVWRLMPGQRRYCSIYVAESTIQTTVTAVFILKFVLNIYISPLDYWWYAFREYFIPITALFIGTGLGIGNLILCKFLILLLTTADRFIVSFTETSLGRFLRAVEVYLLIVHSLYTTFQAFSAPCQTSSKLTNSLGTKPLAEKFAVTDTLPYAYAYKTQGLHKQFPLVTPRITPRINQVKSRVPQTSWISPRRNSALLIGNEHELLGRDSENLREEEQ</sequence>
<proteinExistence type="predicted"/>
<dbReference type="HOGENOM" id="CLU_783153_0_0_1"/>
<feature type="transmembrane region" description="Helical" evidence="1">
    <location>
        <begin position="20"/>
        <end position="38"/>
    </location>
</feature>
<dbReference type="EMBL" id="KN831769">
    <property type="protein sequence ID" value="KIM48069.1"/>
    <property type="molecule type" value="Genomic_DNA"/>
</dbReference>
<organism evidence="2 3">
    <name type="scientific">Hebeloma cylindrosporum</name>
    <dbReference type="NCBI Taxonomy" id="76867"/>
    <lineage>
        <taxon>Eukaryota</taxon>
        <taxon>Fungi</taxon>
        <taxon>Dikarya</taxon>
        <taxon>Basidiomycota</taxon>
        <taxon>Agaricomycotina</taxon>
        <taxon>Agaricomycetes</taxon>
        <taxon>Agaricomycetidae</taxon>
        <taxon>Agaricales</taxon>
        <taxon>Agaricineae</taxon>
        <taxon>Hymenogastraceae</taxon>
        <taxon>Hebeloma</taxon>
    </lineage>
</organism>
<reference evidence="2 3" key="1">
    <citation type="submission" date="2014-04" db="EMBL/GenBank/DDBJ databases">
        <authorList>
            <consortium name="DOE Joint Genome Institute"/>
            <person name="Kuo A."/>
            <person name="Gay G."/>
            <person name="Dore J."/>
            <person name="Kohler A."/>
            <person name="Nagy L.G."/>
            <person name="Floudas D."/>
            <person name="Copeland A."/>
            <person name="Barry K.W."/>
            <person name="Cichocki N."/>
            <person name="Veneault-Fourrey C."/>
            <person name="LaButti K."/>
            <person name="Lindquist E.A."/>
            <person name="Lipzen A."/>
            <person name="Lundell T."/>
            <person name="Morin E."/>
            <person name="Murat C."/>
            <person name="Sun H."/>
            <person name="Tunlid A."/>
            <person name="Henrissat B."/>
            <person name="Grigoriev I.V."/>
            <person name="Hibbett D.S."/>
            <person name="Martin F."/>
            <person name="Nordberg H.P."/>
            <person name="Cantor M.N."/>
            <person name="Hua S.X."/>
        </authorList>
    </citation>
    <scope>NUCLEOTIDE SEQUENCE [LARGE SCALE GENOMIC DNA]</scope>
    <source>
        <strain evidence="3">h7</strain>
    </source>
</reference>
<evidence type="ECO:0008006" key="4">
    <source>
        <dbReference type="Google" id="ProtNLM"/>
    </source>
</evidence>
<feature type="transmembrane region" description="Helical" evidence="1">
    <location>
        <begin position="65"/>
        <end position="82"/>
    </location>
</feature>
<evidence type="ECO:0000313" key="3">
    <source>
        <dbReference type="Proteomes" id="UP000053424"/>
    </source>
</evidence>
<keyword evidence="3" id="KW-1185">Reference proteome</keyword>
<feature type="transmembrane region" description="Helical" evidence="1">
    <location>
        <begin position="190"/>
        <end position="215"/>
    </location>
</feature>
<dbReference type="OrthoDB" id="2564696at2759"/>
<dbReference type="Proteomes" id="UP000053424">
    <property type="component" value="Unassembled WGS sequence"/>
</dbReference>
<accession>A0A0C3CVA6</accession>
<feature type="transmembrane region" description="Helical" evidence="1">
    <location>
        <begin position="152"/>
        <end position="178"/>
    </location>
</feature>
<reference evidence="3" key="2">
    <citation type="submission" date="2015-01" db="EMBL/GenBank/DDBJ databases">
        <title>Evolutionary Origins and Diversification of the Mycorrhizal Mutualists.</title>
        <authorList>
            <consortium name="DOE Joint Genome Institute"/>
            <consortium name="Mycorrhizal Genomics Consortium"/>
            <person name="Kohler A."/>
            <person name="Kuo A."/>
            <person name="Nagy L.G."/>
            <person name="Floudas D."/>
            <person name="Copeland A."/>
            <person name="Barry K.W."/>
            <person name="Cichocki N."/>
            <person name="Veneault-Fourrey C."/>
            <person name="LaButti K."/>
            <person name="Lindquist E.A."/>
            <person name="Lipzen A."/>
            <person name="Lundell T."/>
            <person name="Morin E."/>
            <person name="Murat C."/>
            <person name="Riley R."/>
            <person name="Ohm R."/>
            <person name="Sun H."/>
            <person name="Tunlid A."/>
            <person name="Henrissat B."/>
            <person name="Grigoriev I.V."/>
            <person name="Hibbett D.S."/>
            <person name="Martin F."/>
        </authorList>
    </citation>
    <scope>NUCLEOTIDE SEQUENCE [LARGE SCALE GENOMIC DNA]</scope>
    <source>
        <strain evidence="3">h7</strain>
    </source>
</reference>
<gene>
    <name evidence="2" type="ORF">M413DRAFT_220044</name>
</gene>